<name>A0AAV5LJE6_9ROSI</name>
<sequence length="138" mass="15702">MLWWSMRLWMLRVKLLKQMGTYGQRRQAWRGSDPEKNGNGRSSAHVRDEEKNDLSEHHDDMPDEEDGDHIPKDKNGHRGKSQGRGRRQKHRSINGHGHETTSSVEGIEPSKPTPGPKMPDGTRGFTMGRGRLPVSNQS</sequence>
<keyword evidence="4" id="KW-1185">Reference proteome</keyword>
<evidence type="ECO:0000256" key="2">
    <source>
        <dbReference type="SAM" id="SignalP"/>
    </source>
</evidence>
<dbReference type="AlphaFoldDB" id="A0AAV5LJE6"/>
<gene>
    <name evidence="3" type="ORF">SLEP1_g45059</name>
</gene>
<reference evidence="3 4" key="1">
    <citation type="journal article" date="2021" name="Commun. Biol.">
        <title>The genome of Shorea leprosula (Dipterocarpaceae) highlights the ecological relevance of drought in aseasonal tropical rainforests.</title>
        <authorList>
            <person name="Ng K.K.S."/>
            <person name="Kobayashi M.J."/>
            <person name="Fawcett J.A."/>
            <person name="Hatakeyama M."/>
            <person name="Paape T."/>
            <person name="Ng C.H."/>
            <person name="Ang C.C."/>
            <person name="Tnah L.H."/>
            <person name="Lee C.T."/>
            <person name="Nishiyama T."/>
            <person name="Sese J."/>
            <person name="O'Brien M.J."/>
            <person name="Copetti D."/>
            <person name="Mohd Noor M.I."/>
            <person name="Ong R.C."/>
            <person name="Putra M."/>
            <person name="Sireger I.Z."/>
            <person name="Indrioko S."/>
            <person name="Kosugi Y."/>
            <person name="Izuno A."/>
            <person name="Isagi Y."/>
            <person name="Lee S.L."/>
            <person name="Shimizu K.K."/>
        </authorList>
    </citation>
    <scope>NUCLEOTIDE SEQUENCE [LARGE SCALE GENOMIC DNA]</scope>
    <source>
        <strain evidence="3">214</strain>
    </source>
</reference>
<evidence type="ECO:0000313" key="4">
    <source>
        <dbReference type="Proteomes" id="UP001054252"/>
    </source>
</evidence>
<evidence type="ECO:0000313" key="3">
    <source>
        <dbReference type="EMBL" id="GKV36978.1"/>
    </source>
</evidence>
<accession>A0AAV5LJE6</accession>
<protein>
    <submittedName>
        <fullName evidence="3">Uncharacterized protein</fullName>
    </submittedName>
</protein>
<dbReference type="EMBL" id="BPVZ01000119">
    <property type="protein sequence ID" value="GKV36978.1"/>
    <property type="molecule type" value="Genomic_DNA"/>
</dbReference>
<comment type="caution">
    <text evidence="3">The sequence shown here is derived from an EMBL/GenBank/DDBJ whole genome shotgun (WGS) entry which is preliminary data.</text>
</comment>
<feature type="region of interest" description="Disordered" evidence="1">
    <location>
        <begin position="24"/>
        <end position="138"/>
    </location>
</feature>
<evidence type="ECO:0000256" key="1">
    <source>
        <dbReference type="SAM" id="MobiDB-lite"/>
    </source>
</evidence>
<dbReference type="Proteomes" id="UP001054252">
    <property type="component" value="Unassembled WGS sequence"/>
</dbReference>
<feature type="compositionally biased region" description="Basic residues" evidence="1">
    <location>
        <begin position="77"/>
        <end position="93"/>
    </location>
</feature>
<feature type="chain" id="PRO_5043853979" evidence="2">
    <location>
        <begin position="17"/>
        <end position="138"/>
    </location>
</feature>
<feature type="signal peptide" evidence="2">
    <location>
        <begin position="1"/>
        <end position="16"/>
    </location>
</feature>
<feature type="compositionally biased region" description="Basic and acidic residues" evidence="1">
    <location>
        <begin position="45"/>
        <end position="60"/>
    </location>
</feature>
<proteinExistence type="predicted"/>
<organism evidence="3 4">
    <name type="scientific">Rubroshorea leprosula</name>
    <dbReference type="NCBI Taxonomy" id="152421"/>
    <lineage>
        <taxon>Eukaryota</taxon>
        <taxon>Viridiplantae</taxon>
        <taxon>Streptophyta</taxon>
        <taxon>Embryophyta</taxon>
        <taxon>Tracheophyta</taxon>
        <taxon>Spermatophyta</taxon>
        <taxon>Magnoliopsida</taxon>
        <taxon>eudicotyledons</taxon>
        <taxon>Gunneridae</taxon>
        <taxon>Pentapetalae</taxon>
        <taxon>rosids</taxon>
        <taxon>malvids</taxon>
        <taxon>Malvales</taxon>
        <taxon>Dipterocarpaceae</taxon>
        <taxon>Rubroshorea</taxon>
    </lineage>
</organism>
<keyword evidence="2" id="KW-0732">Signal</keyword>